<evidence type="ECO:0000256" key="4">
    <source>
        <dbReference type="ARBA" id="ARBA00022881"/>
    </source>
</evidence>
<dbReference type="Gene3D" id="4.10.860.10">
    <property type="entry name" value="UVR domain"/>
    <property type="match status" value="1"/>
</dbReference>
<reference evidence="10 11" key="1">
    <citation type="journal article" date="2015" name="Stand. Genomic Sci.">
        <title>Genome sequence of a native-feather degrading extremely thermophilic Eubacterium, Fervidobacterium islandicum AW-1.</title>
        <authorList>
            <person name="Lee Y.J."/>
            <person name="Jeong H."/>
            <person name="Park G.S."/>
            <person name="Kwak Y."/>
            <person name="Lee S.J."/>
            <person name="Lee S.J."/>
            <person name="Park M.K."/>
            <person name="Kim J.Y."/>
            <person name="Kang H.K."/>
            <person name="Shin J.H."/>
            <person name="Lee D.W."/>
        </authorList>
    </citation>
    <scope>NUCLEOTIDE SEQUENCE [LARGE SCALE GENOMIC DNA]</scope>
    <source>
        <strain evidence="10 11">AW-1</strain>
    </source>
</reference>
<dbReference type="Proteomes" id="UP000093740">
    <property type="component" value="Chromosome"/>
</dbReference>
<dbReference type="InterPro" id="IPR035901">
    <property type="entry name" value="GIY-YIG_endonuc_sf"/>
</dbReference>
<dbReference type="NCBIfam" id="TIGR00194">
    <property type="entry name" value="uvrC"/>
    <property type="match status" value="1"/>
</dbReference>
<dbReference type="PANTHER" id="PTHR30562:SF1">
    <property type="entry name" value="UVRABC SYSTEM PROTEIN C"/>
    <property type="match status" value="1"/>
</dbReference>
<dbReference type="InterPro" id="IPR001943">
    <property type="entry name" value="UVR_dom"/>
</dbReference>
<keyword evidence="1 6" id="KW-0963">Cytoplasm</keyword>
<feature type="domain" description="UVR" evidence="7">
    <location>
        <begin position="194"/>
        <end position="229"/>
    </location>
</feature>
<dbReference type="Pfam" id="PF02151">
    <property type="entry name" value="UVR"/>
    <property type="match status" value="1"/>
</dbReference>
<name>A0AAI8CKZ0_FERIS</name>
<dbReference type="InterPro" id="IPR047296">
    <property type="entry name" value="GIY-YIG_UvrC_Cho"/>
</dbReference>
<dbReference type="EMBL" id="CP014334">
    <property type="protein sequence ID" value="AMW32425.1"/>
    <property type="molecule type" value="Genomic_DNA"/>
</dbReference>
<dbReference type="GO" id="GO:0005737">
    <property type="term" value="C:cytoplasm"/>
    <property type="evidence" value="ECO:0007669"/>
    <property type="project" value="UniProtKB-SubCell"/>
</dbReference>
<dbReference type="Gene3D" id="1.10.150.20">
    <property type="entry name" value="5' to 3' exonuclease, C-terminal subdomain"/>
    <property type="match status" value="1"/>
</dbReference>
<dbReference type="Pfam" id="PF08459">
    <property type="entry name" value="UvrC_RNaseH_dom"/>
    <property type="match status" value="1"/>
</dbReference>
<accession>A0AAI8CKZ0</accession>
<dbReference type="FunFam" id="3.40.1440.10:FF:000001">
    <property type="entry name" value="UvrABC system protein C"/>
    <property type="match status" value="1"/>
</dbReference>
<dbReference type="Pfam" id="PF01541">
    <property type="entry name" value="GIY-YIG"/>
    <property type="match status" value="1"/>
</dbReference>
<keyword evidence="4 6" id="KW-0267">Excision nuclease</keyword>
<evidence type="ECO:0000256" key="1">
    <source>
        <dbReference type="ARBA" id="ARBA00022490"/>
    </source>
</evidence>
<feature type="domain" description="UvrC family homology region profile" evidence="9">
    <location>
        <begin position="270"/>
        <end position="443"/>
    </location>
</feature>
<gene>
    <name evidence="6 10" type="primary">uvrC</name>
    <name evidence="10" type="ORF">NA23_03365</name>
</gene>
<keyword evidence="11" id="KW-1185">Reference proteome</keyword>
<dbReference type="PROSITE" id="PS50165">
    <property type="entry name" value="UVRC"/>
    <property type="match status" value="1"/>
</dbReference>
<dbReference type="InterPro" id="IPR036876">
    <property type="entry name" value="UVR_dom_sf"/>
</dbReference>
<feature type="domain" description="GIY-YIG" evidence="8">
    <location>
        <begin position="12"/>
        <end position="87"/>
    </location>
</feature>
<dbReference type="SUPFAM" id="SSF82771">
    <property type="entry name" value="GIY-YIG endonuclease"/>
    <property type="match status" value="1"/>
</dbReference>
<dbReference type="CDD" id="cd10434">
    <property type="entry name" value="GIY-YIG_UvrC_Cho"/>
    <property type="match status" value="1"/>
</dbReference>
<dbReference type="InterPro" id="IPR000305">
    <property type="entry name" value="GIY-YIG_endonuc"/>
</dbReference>
<comment type="subunit">
    <text evidence="6">Interacts with UvrB in an incision complex.</text>
</comment>
<dbReference type="PROSITE" id="PS50151">
    <property type="entry name" value="UVR"/>
    <property type="match status" value="1"/>
</dbReference>
<dbReference type="Gene3D" id="3.40.1440.10">
    <property type="entry name" value="GIY-YIG endonuclease"/>
    <property type="match status" value="1"/>
</dbReference>
<comment type="function">
    <text evidence="6">The UvrABC repair system catalyzes the recognition and processing of DNA lesions. UvrC both incises the 5' and 3' sides of the lesion. The N-terminal half is responsible for the 3' incision and the C-terminal half is responsible for the 5' incision.</text>
</comment>
<comment type="similarity">
    <text evidence="6">Belongs to the UvrC family.</text>
</comment>
<dbReference type="GO" id="GO:0009432">
    <property type="term" value="P:SOS response"/>
    <property type="evidence" value="ECO:0007669"/>
    <property type="project" value="UniProtKB-UniRule"/>
</dbReference>
<dbReference type="PROSITE" id="PS50164">
    <property type="entry name" value="GIY_YIG"/>
    <property type="match status" value="1"/>
</dbReference>
<dbReference type="GO" id="GO:0009381">
    <property type="term" value="F:excinuclease ABC activity"/>
    <property type="evidence" value="ECO:0007669"/>
    <property type="project" value="UniProtKB-UniRule"/>
</dbReference>
<dbReference type="SMART" id="SM00465">
    <property type="entry name" value="GIYc"/>
    <property type="match status" value="1"/>
</dbReference>
<dbReference type="GO" id="GO:0003677">
    <property type="term" value="F:DNA binding"/>
    <property type="evidence" value="ECO:0007669"/>
    <property type="project" value="UniProtKB-UniRule"/>
</dbReference>
<dbReference type="GO" id="GO:0009380">
    <property type="term" value="C:excinuclease repair complex"/>
    <property type="evidence" value="ECO:0007669"/>
    <property type="project" value="InterPro"/>
</dbReference>
<dbReference type="InterPro" id="IPR010994">
    <property type="entry name" value="RuvA_2-like"/>
</dbReference>
<dbReference type="Pfam" id="PF14520">
    <property type="entry name" value="HHH_5"/>
    <property type="match status" value="1"/>
</dbReference>
<dbReference type="SUPFAM" id="SSF46600">
    <property type="entry name" value="C-terminal UvrC-binding domain of UvrB"/>
    <property type="match status" value="1"/>
</dbReference>
<dbReference type="GO" id="GO:0006289">
    <property type="term" value="P:nucleotide-excision repair"/>
    <property type="evidence" value="ECO:0007669"/>
    <property type="project" value="UniProtKB-UniRule"/>
</dbReference>
<evidence type="ECO:0000313" key="10">
    <source>
        <dbReference type="EMBL" id="AMW32425.1"/>
    </source>
</evidence>
<dbReference type="InterPro" id="IPR038476">
    <property type="entry name" value="UvrC_RNase_H_dom_sf"/>
</dbReference>
<dbReference type="AlphaFoldDB" id="A0AAI8CKZ0"/>
<evidence type="ECO:0000259" key="9">
    <source>
        <dbReference type="PROSITE" id="PS50165"/>
    </source>
</evidence>
<evidence type="ECO:0000256" key="5">
    <source>
        <dbReference type="ARBA" id="ARBA00023204"/>
    </source>
</evidence>
<keyword evidence="3 6" id="KW-0228">DNA excision</keyword>
<keyword evidence="6" id="KW-0742">SOS response</keyword>
<sequence>MLSVDVLNDIPHKPGVYLFKREKEYIYIGKAKDLKKRLTSHFKATAGKSKLIVEEADDLEVILVSNEKEALILEANLIFEYKPKYNAMLKDTQVYPYIRISDEEVPYLEIVRSRKGAGSFYGPYTNVTFTRQLFEVLRKVYKFRTCKRDLKLIKKPCMDYHLGLCSGVCVGEESTEEYKKRLEKLRTVLSGKFSDVVEYVKSKMEQHAKLLDFENAAKYRDVLLNFNKVMETQGVVLPEQVNIDVIAGKDNTYLVLRIRSGYLIGKLLYEFEGTLEDFVEQFYVSKGSETPEIVLVEHKTKELEKLSKILGIKILVPTQKDELYYQLLDKAVENLNYEIGLILSSKAVLRQMKELLGLSKVPYRIEGVDISHTSGKNTVASLIVFENGEVKKDEYRRYKLGDILDDYESIRQLIKRRYTKHELPDLIFVDGGIGQVNAAYEALEIIGKKCDVVGLAKEEEIIVTNHGNIRLDYEHPVLRLLVKLRDETHRVANTFARQLATKRSLRSFLDEVKWIGPKKKRLLLERYSSIAELKKASREEIEQLIGKKAAESLLNELSYLKDI</sequence>
<dbReference type="InterPro" id="IPR050066">
    <property type="entry name" value="UvrABC_protein_C"/>
</dbReference>
<evidence type="ECO:0000256" key="2">
    <source>
        <dbReference type="ARBA" id="ARBA00022763"/>
    </source>
</evidence>
<dbReference type="PANTHER" id="PTHR30562">
    <property type="entry name" value="UVRC/OXIDOREDUCTASE"/>
    <property type="match status" value="1"/>
</dbReference>
<evidence type="ECO:0000256" key="3">
    <source>
        <dbReference type="ARBA" id="ARBA00022769"/>
    </source>
</evidence>
<dbReference type="KEGG" id="fia:NA23_03365"/>
<proteinExistence type="inferred from homology"/>
<evidence type="ECO:0000259" key="8">
    <source>
        <dbReference type="PROSITE" id="PS50164"/>
    </source>
</evidence>
<keyword evidence="5 6" id="KW-0234">DNA repair</keyword>
<evidence type="ECO:0000256" key="6">
    <source>
        <dbReference type="HAMAP-Rule" id="MF_00203"/>
    </source>
</evidence>
<dbReference type="HAMAP" id="MF_00203">
    <property type="entry name" value="UvrC"/>
    <property type="match status" value="1"/>
</dbReference>
<organism evidence="10 11">
    <name type="scientific">Fervidobacterium islandicum</name>
    <dbReference type="NCBI Taxonomy" id="2423"/>
    <lineage>
        <taxon>Bacteria</taxon>
        <taxon>Thermotogati</taxon>
        <taxon>Thermotogota</taxon>
        <taxon>Thermotogae</taxon>
        <taxon>Thermotogales</taxon>
        <taxon>Fervidobacteriaceae</taxon>
        <taxon>Fervidobacterium</taxon>
    </lineage>
</organism>
<keyword evidence="2 6" id="KW-0227">DNA damage</keyword>
<dbReference type="SUPFAM" id="SSF47781">
    <property type="entry name" value="RuvA domain 2-like"/>
    <property type="match status" value="1"/>
</dbReference>
<dbReference type="InterPro" id="IPR004791">
    <property type="entry name" value="UvrC"/>
</dbReference>
<evidence type="ECO:0000259" key="7">
    <source>
        <dbReference type="PROSITE" id="PS50151"/>
    </source>
</evidence>
<dbReference type="RefSeq" id="WP_033191104.1">
    <property type="nucleotide sequence ID" value="NZ_CP014334.2"/>
</dbReference>
<evidence type="ECO:0000313" key="11">
    <source>
        <dbReference type="Proteomes" id="UP000093740"/>
    </source>
</evidence>
<protein>
    <recommendedName>
        <fullName evidence="6">UvrABC system protein C</fullName>
        <shortName evidence="6">Protein UvrC</shortName>
    </recommendedName>
    <alternativeName>
        <fullName evidence="6">Excinuclease ABC subunit C</fullName>
    </alternativeName>
</protein>
<dbReference type="InterPro" id="IPR001162">
    <property type="entry name" value="UvrC_RNase_H_dom"/>
</dbReference>
<dbReference type="Gene3D" id="3.30.420.340">
    <property type="entry name" value="UvrC, RNAse H endonuclease domain"/>
    <property type="match status" value="1"/>
</dbReference>
<comment type="subcellular location">
    <subcellularLocation>
        <location evidence="6">Cytoplasm</location>
    </subcellularLocation>
</comment>